<dbReference type="RefSeq" id="WP_189006145.1">
    <property type="nucleotide sequence ID" value="NZ_BMPP01000005.1"/>
</dbReference>
<proteinExistence type="predicted"/>
<accession>A0ABQ2EUL8</accession>
<dbReference type="Gene3D" id="3.10.180.10">
    <property type="entry name" value="2,3-Dihydroxybiphenyl 1,2-Dioxygenase, domain 1"/>
    <property type="match status" value="2"/>
</dbReference>
<name>A0ABQ2EUL8_9DEIO</name>
<keyword evidence="4" id="KW-1185">Reference proteome</keyword>
<organism evidence="3 4">
    <name type="scientific">Deinococcus malanensis</name>
    <dbReference type="NCBI Taxonomy" id="1706855"/>
    <lineage>
        <taxon>Bacteria</taxon>
        <taxon>Thermotogati</taxon>
        <taxon>Deinococcota</taxon>
        <taxon>Deinococci</taxon>
        <taxon>Deinococcales</taxon>
        <taxon>Deinococcaceae</taxon>
        <taxon>Deinococcus</taxon>
    </lineage>
</organism>
<dbReference type="PROSITE" id="PS00934">
    <property type="entry name" value="GLYOXALASE_I_1"/>
    <property type="match status" value="1"/>
</dbReference>
<dbReference type="CDD" id="cd07255">
    <property type="entry name" value="VOC_BsCatE_like_N"/>
    <property type="match status" value="1"/>
</dbReference>
<sequence>MTQPQLSLPPDRLPKQLTLGPVDLSVSDLERSVAFYQQVLGMAVLEQQPGTATLGAGALPLLQLTGRPGARPAPAGSSGLYHFAVLLPTRADLGRWVRHVAKLGLRVGQSDHLVSEAFYLSDPDGHGIEVYRDRPRSEWQWDLDQVRMASDPIDIPGLLSEPGAERPFDGLPDGTVMGHVHLRVGDLAATESFYRQVLGFDVVARWPGALFISVGGYHHHLGLNTWQSEGGAPAPEGSARLEGMHLQLLAASDLEHLAQRLQAAGVAFTQRADGLEVRDPSANRLSFAVGNFTGTGGG</sequence>
<dbReference type="EMBL" id="BMPP01000005">
    <property type="protein sequence ID" value="GGK22735.1"/>
    <property type="molecule type" value="Genomic_DNA"/>
</dbReference>
<dbReference type="Proteomes" id="UP000647587">
    <property type="component" value="Unassembled WGS sequence"/>
</dbReference>
<dbReference type="PANTHER" id="PTHR43279:SF1">
    <property type="entry name" value="CATECHOL-2,3-DIOXYGENASE"/>
    <property type="match status" value="1"/>
</dbReference>
<dbReference type="CDD" id="cd16359">
    <property type="entry name" value="VOC_BsCatE_like_C"/>
    <property type="match status" value="1"/>
</dbReference>
<comment type="caution">
    <text evidence="3">The sequence shown here is derived from an EMBL/GenBank/DDBJ whole genome shotgun (WGS) entry which is preliminary data.</text>
</comment>
<evidence type="ECO:0000313" key="4">
    <source>
        <dbReference type="Proteomes" id="UP000647587"/>
    </source>
</evidence>
<dbReference type="InterPro" id="IPR004360">
    <property type="entry name" value="Glyas_Fos-R_dOase_dom"/>
</dbReference>
<dbReference type="PROSITE" id="PS51819">
    <property type="entry name" value="VOC"/>
    <property type="match status" value="2"/>
</dbReference>
<dbReference type="SUPFAM" id="SSF54593">
    <property type="entry name" value="Glyoxalase/Bleomycin resistance protein/Dihydroxybiphenyl dioxygenase"/>
    <property type="match status" value="2"/>
</dbReference>
<dbReference type="InterPro" id="IPR037523">
    <property type="entry name" value="VOC_core"/>
</dbReference>
<feature type="domain" description="VOC" evidence="2">
    <location>
        <begin position="18"/>
        <end position="133"/>
    </location>
</feature>
<protein>
    <submittedName>
        <fullName evidence="3">Glyoxalase</fullName>
    </submittedName>
</protein>
<dbReference type="InterPro" id="IPR029068">
    <property type="entry name" value="Glyas_Bleomycin-R_OHBP_Dase"/>
</dbReference>
<reference evidence="4" key="1">
    <citation type="journal article" date="2019" name="Int. J. Syst. Evol. Microbiol.">
        <title>The Global Catalogue of Microorganisms (GCM) 10K type strain sequencing project: providing services to taxonomists for standard genome sequencing and annotation.</title>
        <authorList>
            <consortium name="The Broad Institute Genomics Platform"/>
            <consortium name="The Broad Institute Genome Sequencing Center for Infectious Disease"/>
            <person name="Wu L."/>
            <person name="Ma J."/>
        </authorList>
    </citation>
    <scope>NUCLEOTIDE SEQUENCE [LARGE SCALE GENOMIC DNA]</scope>
    <source>
        <strain evidence="4">JCM 30331</strain>
    </source>
</reference>
<keyword evidence="1" id="KW-0479">Metal-binding</keyword>
<evidence type="ECO:0000313" key="3">
    <source>
        <dbReference type="EMBL" id="GGK22735.1"/>
    </source>
</evidence>
<dbReference type="Pfam" id="PF00903">
    <property type="entry name" value="Glyoxalase"/>
    <property type="match status" value="2"/>
</dbReference>
<gene>
    <name evidence="3" type="ORF">GCM10008955_15260</name>
</gene>
<feature type="domain" description="VOC" evidence="2">
    <location>
        <begin position="176"/>
        <end position="298"/>
    </location>
</feature>
<evidence type="ECO:0000259" key="2">
    <source>
        <dbReference type="PROSITE" id="PS51819"/>
    </source>
</evidence>
<dbReference type="InterPro" id="IPR018146">
    <property type="entry name" value="Glyoxalase_1_CS"/>
</dbReference>
<dbReference type="PANTHER" id="PTHR43279">
    <property type="entry name" value="CATECHOL-2,3-DIOXYGENASE"/>
    <property type="match status" value="1"/>
</dbReference>
<evidence type="ECO:0000256" key="1">
    <source>
        <dbReference type="ARBA" id="ARBA00022723"/>
    </source>
</evidence>